<name>A0A9P3LJQ9_9APHY</name>
<dbReference type="SUPFAM" id="SSF52047">
    <property type="entry name" value="RNI-like"/>
    <property type="match status" value="1"/>
</dbReference>
<dbReference type="Proteomes" id="UP000703269">
    <property type="component" value="Unassembled WGS sequence"/>
</dbReference>
<dbReference type="EMBL" id="BPQB01000074">
    <property type="protein sequence ID" value="GJE97633.1"/>
    <property type="molecule type" value="Genomic_DNA"/>
</dbReference>
<comment type="caution">
    <text evidence="1">The sequence shown here is derived from an EMBL/GenBank/DDBJ whole genome shotgun (WGS) entry which is preliminary data.</text>
</comment>
<dbReference type="Gene3D" id="3.80.10.10">
    <property type="entry name" value="Ribonuclease Inhibitor"/>
    <property type="match status" value="1"/>
</dbReference>
<evidence type="ECO:0008006" key="3">
    <source>
        <dbReference type="Google" id="ProtNLM"/>
    </source>
</evidence>
<reference evidence="1 2" key="1">
    <citation type="submission" date="2021-08" db="EMBL/GenBank/DDBJ databases">
        <title>Draft Genome Sequence of Phanerochaete sordida strain YK-624.</title>
        <authorList>
            <person name="Mori T."/>
            <person name="Dohra H."/>
            <person name="Suzuki T."/>
            <person name="Kawagishi H."/>
            <person name="Hirai H."/>
        </authorList>
    </citation>
    <scope>NUCLEOTIDE SEQUENCE [LARGE SCALE GENOMIC DNA]</scope>
    <source>
        <strain evidence="1 2">YK-624</strain>
    </source>
</reference>
<sequence>MRSGDASPIFPNLRALSIGGESTSKFDSYPNALQLAPFLSPSIREVTIYDEPNGEDSTFSSQILPIIAFSCPRLESLLLERCPEACALELLWSLGSLKRLECHLIGRMMYGWDPLPDLRELARAPALSYLSISLPWDYEWVLSIPEYEATPLNNLQSLGLYGFPSTNDAVPLLTKLESPLLQRLEIGPLKYIYAKRPNEVDAFLDLLYKFPKLRTLSINGDGTDKPFALEALSQLTELEELMLDVPNALSNCKVVNFAHACPHLRYLKAYGRNTAQGTPWSLNVLEVFASEMPHLEYLETVFSTRDIGDLDAPRARSVSLITIDVGQSKLAEEHWGQVAAYISQVYPNADCQAQLEPEWDGRTPADGSEKRRGALSQWRRVSRAVAQARRGNWSGYLAPSALSGEGAIGRVVTTRSSYLLEQHSQRIY</sequence>
<evidence type="ECO:0000313" key="1">
    <source>
        <dbReference type="EMBL" id="GJE97633.1"/>
    </source>
</evidence>
<protein>
    <recommendedName>
        <fullName evidence="3">F-box domain-containing protein</fullName>
    </recommendedName>
</protein>
<accession>A0A9P3LJQ9</accession>
<keyword evidence="2" id="KW-1185">Reference proteome</keyword>
<proteinExistence type="predicted"/>
<dbReference type="AlphaFoldDB" id="A0A9P3LJQ9"/>
<organism evidence="1 2">
    <name type="scientific">Phanerochaete sordida</name>
    <dbReference type="NCBI Taxonomy" id="48140"/>
    <lineage>
        <taxon>Eukaryota</taxon>
        <taxon>Fungi</taxon>
        <taxon>Dikarya</taxon>
        <taxon>Basidiomycota</taxon>
        <taxon>Agaricomycotina</taxon>
        <taxon>Agaricomycetes</taxon>
        <taxon>Polyporales</taxon>
        <taxon>Phanerochaetaceae</taxon>
        <taxon>Phanerochaete</taxon>
    </lineage>
</organism>
<dbReference type="InterPro" id="IPR032675">
    <property type="entry name" value="LRR_dom_sf"/>
</dbReference>
<gene>
    <name evidence="1" type="ORF">PsYK624_138540</name>
</gene>
<evidence type="ECO:0000313" key="2">
    <source>
        <dbReference type="Proteomes" id="UP000703269"/>
    </source>
</evidence>